<dbReference type="InterPro" id="IPR001763">
    <property type="entry name" value="Rhodanese-like_dom"/>
</dbReference>
<dbReference type="PROSITE" id="PS50206">
    <property type="entry name" value="RHODANESE_3"/>
    <property type="match status" value="1"/>
</dbReference>
<dbReference type="Gene3D" id="3.30.110.40">
    <property type="entry name" value="TusA-like domain"/>
    <property type="match status" value="1"/>
</dbReference>
<dbReference type="AlphaFoldDB" id="A0A372LNM7"/>
<proteinExistence type="predicted"/>
<reference evidence="2 3" key="1">
    <citation type="submission" date="2018-08" db="EMBL/GenBank/DDBJ databases">
        <title>Bacillus chawlae sp. nov., Bacillus glennii sp. nov., and Bacillus saganii sp. nov. Isolated from the Vehicle Assembly Building at Kennedy Space Center where the Viking Spacecraft were Assembled.</title>
        <authorList>
            <person name="Seuylemezian A."/>
            <person name="Vaishampayan P."/>
        </authorList>
    </citation>
    <scope>NUCLEOTIDE SEQUENCE [LARGE SCALE GENOMIC DNA]</scope>
    <source>
        <strain evidence="2 3">V47-23a</strain>
    </source>
</reference>
<dbReference type="Pfam" id="PF01206">
    <property type="entry name" value="TusA"/>
    <property type="match status" value="1"/>
</dbReference>
<dbReference type="OrthoDB" id="9796234at2"/>
<dbReference type="PANTHER" id="PTHR43031:SF16">
    <property type="entry name" value="OXIDOREDUCTASE"/>
    <property type="match status" value="1"/>
</dbReference>
<accession>A0A372LNM7</accession>
<dbReference type="InterPro" id="IPR036873">
    <property type="entry name" value="Rhodanese-like_dom_sf"/>
</dbReference>
<evidence type="ECO:0000259" key="1">
    <source>
        <dbReference type="PROSITE" id="PS50206"/>
    </source>
</evidence>
<dbReference type="SUPFAM" id="SSF64307">
    <property type="entry name" value="SirA-like"/>
    <property type="match status" value="1"/>
</dbReference>
<comment type="caution">
    <text evidence="2">The sequence shown here is derived from an EMBL/GenBank/DDBJ whole genome shotgun (WGS) entry which is preliminary data.</text>
</comment>
<evidence type="ECO:0000313" key="3">
    <source>
        <dbReference type="Proteomes" id="UP000264541"/>
    </source>
</evidence>
<keyword evidence="3" id="KW-1185">Reference proteome</keyword>
<dbReference type="CDD" id="cd00158">
    <property type="entry name" value="RHOD"/>
    <property type="match status" value="1"/>
</dbReference>
<dbReference type="InterPro" id="IPR036868">
    <property type="entry name" value="TusA-like_sf"/>
</dbReference>
<dbReference type="PROSITE" id="PS01148">
    <property type="entry name" value="UPF0033"/>
    <property type="match status" value="1"/>
</dbReference>
<dbReference type="Proteomes" id="UP000264541">
    <property type="component" value="Unassembled WGS sequence"/>
</dbReference>
<dbReference type="SUPFAM" id="SSF52821">
    <property type="entry name" value="Rhodanese/Cell cycle control phosphatase"/>
    <property type="match status" value="1"/>
</dbReference>
<name>A0A372LNM7_9BACI</name>
<dbReference type="CDD" id="cd00291">
    <property type="entry name" value="SirA_YedF_YeeD"/>
    <property type="match status" value="1"/>
</dbReference>
<gene>
    <name evidence="2" type="ORF">D0469_10060</name>
</gene>
<dbReference type="Gene3D" id="3.40.250.10">
    <property type="entry name" value="Rhodanese-like domain"/>
    <property type="match status" value="1"/>
</dbReference>
<protein>
    <recommendedName>
        <fullName evidence="1">Rhodanese domain-containing protein</fullName>
    </recommendedName>
</protein>
<dbReference type="RefSeq" id="WP_117326613.1">
    <property type="nucleotide sequence ID" value="NZ_QVTE01000027.1"/>
</dbReference>
<sequence length="191" mass="20902">METIKSNVTLDAKGLACPMPIVKTKKAMTQLEGGQVLEVQATDKGSKADMKAWAESTGHQYLGTIEEGEVLKHYLRKSSAEETAEKKHPNVINNEELQAKIASHDSIVILDVREEAEYAFNHIPNAISIPLGELEGRLNELNKEDEIFIVCRTGSRSDLAARKLSANGFAKVVNVLPGMSKWTGDSVSLNL</sequence>
<dbReference type="SMART" id="SM00450">
    <property type="entry name" value="RHOD"/>
    <property type="match status" value="1"/>
</dbReference>
<dbReference type="PANTHER" id="PTHR43031">
    <property type="entry name" value="FAD-DEPENDENT OXIDOREDUCTASE"/>
    <property type="match status" value="1"/>
</dbReference>
<dbReference type="InterPro" id="IPR050229">
    <property type="entry name" value="GlpE_sulfurtransferase"/>
</dbReference>
<evidence type="ECO:0000313" key="2">
    <source>
        <dbReference type="EMBL" id="RFU69260.1"/>
    </source>
</evidence>
<organism evidence="2 3">
    <name type="scientific">Peribacillus saganii</name>
    <dbReference type="NCBI Taxonomy" id="2303992"/>
    <lineage>
        <taxon>Bacteria</taxon>
        <taxon>Bacillati</taxon>
        <taxon>Bacillota</taxon>
        <taxon>Bacilli</taxon>
        <taxon>Bacillales</taxon>
        <taxon>Bacillaceae</taxon>
        <taxon>Peribacillus</taxon>
    </lineage>
</organism>
<dbReference type="Pfam" id="PF00581">
    <property type="entry name" value="Rhodanese"/>
    <property type="match status" value="1"/>
</dbReference>
<dbReference type="EMBL" id="QVTE01000027">
    <property type="protein sequence ID" value="RFU69260.1"/>
    <property type="molecule type" value="Genomic_DNA"/>
</dbReference>
<feature type="domain" description="Rhodanese" evidence="1">
    <location>
        <begin position="103"/>
        <end position="187"/>
    </location>
</feature>
<dbReference type="InterPro" id="IPR001455">
    <property type="entry name" value="TusA-like"/>
</dbReference>